<accession>H0UJY1</accession>
<dbReference type="PROSITE" id="PS50297">
    <property type="entry name" value="ANK_REP_REGION"/>
    <property type="match status" value="1"/>
</dbReference>
<dbReference type="HOGENOM" id="CLU_1710822_0_0_0"/>
<dbReference type="SMART" id="SM00248">
    <property type="entry name" value="ANK"/>
    <property type="match status" value="2"/>
</dbReference>
<dbReference type="EMBL" id="CM001376">
    <property type="protein sequence ID" value="EHM12991.1"/>
    <property type="molecule type" value="Genomic_DNA"/>
</dbReference>
<keyword evidence="4" id="KW-0732">Signal</keyword>
<evidence type="ECO:0000313" key="6">
    <source>
        <dbReference type="Proteomes" id="UP000003806"/>
    </source>
</evidence>
<dbReference type="PANTHER" id="PTHR24189">
    <property type="entry name" value="MYOTROPHIN"/>
    <property type="match status" value="1"/>
</dbReference>
<dbReference type="Proteomes" id="UP000003806">
    <property type="component" value="Chromosome"/>
</dbReference>
<dbReference type="AlphaFoldDB" id="H0UJY1"/>
<dbReference type="RefSeq" id="WP_008522728.1">
    <property type="nucleotide sequence ID" value="NZ_CM001376.1"/>
</dbReference>
<dbReference type="Pfam" id="PF12796">
    <property type="entry name" value="Ank_2"/>
    <property type="match status" value="1"/>
</dbReference>
<dbReference type="PANTHER" id="PTHR24189:SF50">
    <property type="entry name" value="ANKYRIN REPEAT AND SOCS BOX PROTEIN 2"/>
    <property type="match status" value="1"/>
</dbReference>
<dbReference type="OrthoDB" id="307920at2"/>
<dbReference type="PROSITE" id="PS50088">
    <property type="entry name" value="ANK_REPEAT"/>
    <property type="match status" value="1"/>
</dbReference>
<gene>
    <name evidence="5" type="ORF">JonanDRAFT_0591</name>
</gene>
<keyword evidence="2 3" id="KW-0040">ANK repeat</keyword>
<keyword evidence="6" id="KW-1185">Reference proteome</keyword>
<dbReference type="SUPFAM" id="SSF48403">
    <property type="entry name" value="Ankyrin repeat"/>
    <property type="match status" value="1"/>
</dbReference>
<dbReference type="Gene3D" id="1.25.40.20">
    <property type="entry name" value="Ankyrin repeat-containing domain"/>
    <property type="match status" value="1"/>
</dbReference>
<dbReference type="InterPro" id="IPR036770">
    <property type="entry name" value="Ankyrin_rpt-contain_sf"/>
</dbReference>
<proteinExistence type="predicted"/>
<sequence length="158" mass="17247">MRRLAMCILAAQLVASTAWGAVRPVDFFYRLRSGTLEQATGDFSDGASASWTEKDGTTPLMAATENQNQKVLYHVLVSGGLKTLNAQDEQGQTALVRACGNKNVNPEVVRLLILAGAKLDIRDNRDRTAYSLAKMNPSIRKSDVYKMITDRLAGITPC</sequence>
<feature type="chain" id="PRO_5003540855" evidence="4">
    <location>
        <begin position="21"/>
        <end position="158"/>
    </location>
</feature>
<dbReference type="InterPro" id="IPR002110">
    <property type="entry name" value="Ankyrin_rpt"/>
</dbReference>
<evidence type="ECO:0000256" key="4">
    <source>
        <dbReference type="SAM" id="SignalP"/>
    </source>
</evidence>
<evidence type="ECO:0000256" key="3">
    <source>
        <dbReference type="PROSITE-ProRule" id="PRU00023"/>
    </source>
</evidence>
<protein>
    <submittedName>
        <fullName evidence="5">Ankyrin repeat-containing protein</fullName>
    </submittedName>
</protein>
<dbReference type="eggNOG" id="COG0666">
    <property type="taxonomic scope" value="Bacteria"/>
</dbReference>
<evidence type="ECO:0000256" key="2">
    <source>
        <dbReference type="ARBA" id="ARBA00023043"/>
    </source>
</evidence>
<dbReference type="STRING" id="885272.JonanDRAFT_0591"/>
<dbReference type="InterPro" id="IPR050745">
    <property type="entry name" value="Multifunctional_regulatory"/>
</dbReference>
<organism evidence="5 6">
    <name type="scientific">Jonquetella anthropi DSM 22815</name>
    <dbReference type="NCBI Taxonomy" id="885272"/>
    <lineage>
        <taxon>Bacteria</taxon>
        <taxon>Thermotogati</taxon>
        <taxon>Synergistota</taxon>
        <taxon>Synergistia</taxon>
        <taxon>Synergistales</taxon>
        <taxon>Dethiosulfovibrionaceae</taxon>
        <taxon>Jonquetella</taxon>
    </lineage>
</organism>
<reference evidence="5 6" key="1">
    <citation type="submission" date="2011-11" db="EMBL/GenBank/DDBJ databases">
        <title>The Noncontiguous Finished genome of Jonquetella anthropi DSM 22815.</title>
        <authorList>
            <consortium name="US DOE Joint Genome Institute (JGI-PGF)"/>
            <person name="Lucas S."/>
            <person name="Copeland A."/>
            <person name="Lapidus A."/>
            <person name="Glavina del Rio T."/>
            <person name="Dalin E."/>
            <person name="Tice H."/>
            <person name="Bruce D."/>
            <person name="Goodwin L."/>
            <person name="Pitluck S."/>
            <person name="Peters L."/>
            <person name="Mikhailova N."/>
            <person name="Held B."/>
            <person name="Kyrpides N."/>
            <person name="Mavromatis K."/>
            <person name="Ivanova N."/>
            <person name="Markowitz V."/>
            <person name="Cheng J.-F."/>
            <person name="Hugenholtz P."/>
            <person name="Woyke T."/>
            <person name="Wu D."/>
            <person name="Gronow S."/>
            <person name="Wellnitz S."/>
            <person name="Brambilla E."/>
            <person name="Klenk H.-P."/>
            <person name="Eisen J.A."/>
        </authorList>
    </citation>
    <scope>NUCLEOTIDE SEQUENCE [LARGE SCALE GENOMIC DNA]</scope>
    <source>
        <strain evidence="5 6">DSM 22815</strain>
    </source>
</reference>
<feature type="signal peptide" evidence="4">
    <location>
        <begin position="1"/>
        <end position="20"/>
    </location>
</feature>
<evidence type="ECO:0000256" key="1">
    <source>
        <dbReference type="ARBA" id="ARBA00022737"/>
    </source>
</evidence>
<feature type="repeat" description="ANK" evidence="3">
    <location>
        <begin position="90"/>
        <end position="124"/>
    </location>
</feature>
<keyword evidence="1" id="KW-0677">Repeat</keyword>
<name>H0UJY1_9BACT</name>
<evidence type="ECO:0000313" key="5">
    <source>
        <dbReference type="EMBL" id="EHM12991.1"/>
    </source>
</evidence>